<proteinExistence type="inferred from homology"/>
<dbReference type="Gene3D" id="1.10.10.10">
    <property type="entry name" value="Winged helix-like DNA-binding domain superfamily/Winged helix DNA-binding domain"/>
    <property type="match status" value="1"/>
</dbReference>
<protein>
    <submittedName>
        <fullName evidence="2">ROK family transcriptional regulator</fullName>
    </submittedName>
</protein>
<dbReference type="Gene3D" id="3.30.420.40">
    <property type="match status" value="2"/>
</dbReference>
<dbReference type="SUPFAM" id="SSF46785">
    <property type="entry name" value="Winged helix' DNA-binding domain"/>
    <property type="match status" value="1"/>
</dbReference>
<dbReference type="InterPro" id="IPR036390">
    <property type="entry name" value="WH_DNA-bd_sf"/>
</dbReference>
<evidence type="ECO:0000313" key="2">
    <source>
        <dbReference type="EMBL" id="GAA2737204.1"/>
    </source>
</evidence>
<dbReference type="RefSeq" id="WP_344456748.1">
    <property type="nucleotide sequence ID" value="NZ_BAAATZ010000034.1"/>
</dbReference>
<sequence length="402" mass="41677">MKAAPSPEEIRRHNLGTLLRHVHLSGPASRAELAERMGLNRSTIMALTSDLTSAGLVSEELPRTTGKAGRPSLVVRPESARVHVLALDVGADRLTVARVGLGGVVLDRRNAPRQPDPFHPEEVVSVLVGLSRQLMRRARPDTVCVGVGAAFSGIVRQEDGVVRRSPNLGWTDVPFGAELGRRLGLGLRVSVGNDANLGALAERTRGAGVGLDDLIYLHGDVGIGGGVIVGGRLLGGVGGYGGEVGHMVVNPGGRPCGCGSHGCLEAEAGELALLAAAGRTGRTGREAVAAVVDAADRGDVTARDALHRVGDWLGYGVANLVNIFNPAMVVFGGVLREIYLGSAAQVRSRLALAGLGAAREQVRLRTSELGDEATLMGAAELAFADVLADPLEALARSKNPLP</sequence>
<dbReference type="EMBL" id="BAAATZ010000034">
    <property type="protein sequence ID" value="GAA2737204.1"/>
    <property type="molecule type" value="Genomic_DNA"/>
</dbReference>
<organism evidence="2 3">
    <name type="scientific">Actinocorallia aurantiaca</name>
    <dbReference type="NCBI Taxonomy" id="46204"/>
    <lineage>
        <taxon>Bacteria</taxon>
        <taxon>Bacillati</taxon>
        <taxon>Actinomycetota</taxon>
        <taxon>Actinomycetes</taxon>
        <taxon>Streptosporangiales</taxon>
        <taxon>Thermomonosporaceae</taxon>
        <taxon>Actinocorallia</taxon>
    </lineage>
</organism>
<comment type="caution">
    <text evidence="2">The sequence shown here is derived from an EMBL/GenBank/DDBJ whole genome shotgun (WGS) entry which is preliminary data.</text>
</comment>
<reference evidence="2 3" key="1">
    <citation type="journal article" date="2019" name="Int. J. Syst. Evol. Microbiol.">
        <title>The Global Catalogue of Microorganisms (GCM) 10K type strain sequencing project: providing services to taxonomists for standard genome sequencing and annotation.</title>
        <authorList>
            <consortium name="The Broad Institute Genomics Platform"/>
            <consortium name="The Broad Institute Genome Sequencing Center for Infectious Disease"/>
            <person name="Wu L."/>
            <person name="Ma J."/>
        </authorList>
    </citation>
    <scope>NUCLEOTIDE SEQUENCE [LARGE SCALE GENOMIC DNA]</scope>
    <source>
        <strain evidence="2 3">JCM 8201</strain>
    </source>
</reference>
<dbReference type="PANTHER" id="PTHR18964:SF149">
    <property type="entry name" value="BIFUNCTIONAL UDP-N-ACETYLGLUCOSAMINE 2-EPIMERASE_N-ACETYLMANNOSAMINE KINASE"/>
    <property type="match status" value="1"/>
</dbReference>
<dbReference type="Proteomes" id="UP001501842">
    <property type="component" value="Unassembled WGS sequence"/>
</dbReference>
<evidence type="ECO:0000256" key="1">
    <source>
        <dbReference type="ARBA" id="ARBA00006479"/>
    </source>
</evidence>
<dbReference type="InterPro" id="IPR036388">
    <property type="entry name" value="WH-like_DNA-bd_sf"/>
</dbReference>
<name>A0ABN3UQ97_9ACTN</name>
<dbReference type="PANTHER" id="PTHR18964">
    <property type="entry name" value="ROK (REPRESSOR, ORF, KINASE) FAMILY"/>
    <property type="match status" value="1"/>
</dbReference>
<dbReference type="InterPro" id="IPR043129">
    <property type="entry name" value="ATPase_NBD"/>
</dbReference>
<gene>
    <name evidence="2" type="ORF">GCM10010439_66310</name>
</gene>
<accession>A0ABN3UQ97</accession>
<keyword evidence="3" id="KW-1185">Reference proteome</keyword>
<dbReference type="Pfam" id="PF00480">
    <property type="entry name" value="ROK"/>
    <property type="match status" value="1"/>
</dbReference>
<comment type="similarity">
    <text evidence="1">Belongs to the ROK (NagC/XylR) family.</text>
</comment>
<dbReference type="InterPro" id="IPR000600">
    <property type="entry name" value="ROK"/>
</dbReference>
<evidence type="ECO:0000313" key="3">
    <source>
        <dbReference type="Proteomes" id="UP001501842"/>
    </source>
</evidence>
<dbReference type="SUPFAM" id="SSF53067">
    <property type="entry name" value="Actin-like ATPase domain"/>
    <property type="match status" value="1"/>
</dbReference>